<feature type="region of interest" description="Disordered" evidence="1">
    <location>
        <begin position="1045"/>
        <end position="1099"/>
    </location>
</feature>
<organism evidence="2 3">
    <name type="scientific">Cylindrobasidium torrendii FP15055 ss-10</name>
    <dbReference type="NCBI Taxonomy" id="1314674"/>
    <lineage>
        <taxon>Eukaryota</taxon>
        <taxon>Fungi</taxon>
        <taxon>Dikarya</taxon>
        <taxon>Basidiomycota</taxon>
        <taxon>Agaricomycotina</taxon>
        <taxon>Agaricomycetes</taxon>
        <taxon>Agaricomycetidae</taxon>
        <taxon>Agaricales</taxon>
        <taxon>Marasmiineae</taxon>
        <taxon>Physalacriaceae</taxon>
        <taxon>Cylindrobasidium</taxon>
    </lineage>
</organism>
<feature type="region of interest" description="Disordered" evidence="1">
    <location>
        <begin position="459"/>
        <end position="482"/>
    </location>
</feature>
<dbReference type="AlphaFoldDB" id="A0A0D7BL14"/>
<accession>A0A0D7BL14</accession>
<gene>
    <name evidence="2" type="ORF">CYLTODRAFT_487708</name>
</gene>
<feature type="compositionally biased region" description="Low complexity" evidence="1">
    <location>
        <begin position="805"/>
        <end position="832"/>
    </location>
</feature>
<evidence type="ECO:0000313" key="2">
    <source>
        <dbReference type="EMBL" id="KIY70819.1"/>
    </source>
</evidence>
<reference evidence="2 3" key="1">
    <citation type="journal article" date="2015" name="Fungal Genet. Biol.">
        <title>Evolution of novel wood decay mechanisms in Agaricales revealed by the genome sequences of Fistulina hepatica and Cylindrobasidium torrendii.</title>
        <authorList>
            <person name="Floudas D."/>
            <person name="Held B.W."/>
            <person name="Riley R."/>
            <person name="Nagy L.G."/>
            <person name="Koehler G."/>
            <person name="Ransdell A.S."/>
            <person name="Younus H."/>
            <person name="Chow J."/>
            <person name="Chiniquy J."/>
            <person name="Lipzen A."/>
            <person name="Tritt A."/>
            <person name="Sun H."/>
            <person name="Haridas S."/>
            <person name="LaButti K."/>
            <person name="Ohm R.A."/>
            <person name="Kues U."/>
            <person name="Blanchette R.A."/>
            <person name="Grigoriev I.V."/>
            <person name="Minto R.E."/>
            <person name="Hibbett D.S."/>
        </authorList>
    </citation>
    <scope>NUCLEOTIDE SEQUENCE [LARGE SCALE GENOMIC DNA]</scope>
    <source>
        <strain evidence="2 3">FP15055 ss-10</strain>
    </source>
</reference>
<name>A0A0D7BL14_9AGAR</name>
<evidence type="ECO:0000256" key="1">
    <source>
        <dbReference type="SAM" id="MobiDB-lite"/>
    </source>
</evidence>
<feature type="compositionally biased region" description="Low complexity" evidence="1">
    <location>
        <begin position="460"/>
        <end position="474"/>
    </location>
</feature>
<feature type="region of interest" description="Disordered" evidence="1">
    <location>
        <begin position="179"/>
        <end position="272"/>
    </location>
</feature>
<feature type="compositionally biased region" description="Basic residues" evidence="1">
    <location>
        <begin position="1073"/>
        <end position="1083"/>
    </location>
</feature>
<protein>
    <submittedName>
        <fullName evidence="2">Uncharacterized protein</fullName>
    </submittedName>
</protein>
<proteinExistence type="predicted"/>
<feature type="region of interest" description="Disordered" evidence="1">
    <location>
        <begin position="804"/>
        <end position="847"/>
    </location>
</feature>
<dbReference type="OrthoDB" id="2758165at2759"/>
<feature type="region of interest" description="Disordered" evidence="1">
    <location>
        <begin position="732"/>
        <end position="772"/>
    </location>
</feature>
<evidence type="ECO:0000313" key="3">
    <source>
        <dbReference type="Proteomes" id="UP000054007"/>
    </source>
</evidence>
<dbReference type="EMBL" id="KN880462">
    <property type="protein sequence ID" value="KIY70819.1"/>
    <property type="molecule type" value="Genomic_DNA"/>
</dbReference>
<feature type="compositionally biased region" description="Acidic residues" evidence="1">
    <location>
        <begin position="210"/>
        <end position="253"/>
    </location>
</feature>
<dbReference type="Proteomes" id="UP000054007">
    <property type="component" value="Unassembled WGS sequence"/>
</dbReference>
<keyword evidence="3" id="KW-1185">Reference proteome</keyword>
<sequence>MGDDIDIPERLQEILSDPHYNLILGSAPSEAVKRGVELLRAPLPCKVNSILETRSCVNQPTSVSLTRTFTHITSPEDAAYIDNIKGFIIHFTSIIACAVRDSRTAQSHVDCLVAMLLRAAIPSADIMTSCLFALPPYRDTSVHRQPCYSVADFFVREAAPDDESSGEESVIVVEDACEYQSGSDSSMAPDYDDMSASEHSPEDYSGGPEEYSDELEEYSDEPEEYSDEPEEYSDEPEEYSYEPEEMLNPDDPSETTTSESLGPPPGSEDQILFPSTKQEQRPAIFCATRLISMPSLLASATYHRAVVGAAGPLVSLAIDDSDSVAYVLFSNVEDQTETELPAIHVYTDSLARFDLTIPADIMRLGLFLRRWEECRPRCPPQPKPMLHLRWRADIAVHSSPRKKDIDVAFASADNTFNTVEMIRKWTEQVHTEINTLPHSIVSNESPYLCNHFAMSNQDQTKNSEVVSSSKNSETGSKRSELSQTNLSASLYAKRPSGQANAYVYWHGILRVLGNPYSYSQSQQDEVAKMPRTLLRSLCPHRLEITNDMPKSLCNETNGVLATLIDAFDESHANQFLSSMPPGVNDIVIESMCGIVHAVNAALAVGPPSTNDDHARARNEAEFRAPWDALVEAVTKSALLEYSREATLHYFKRGLLQSTGDDPRMRWSPKMNALKILNARYEDNLYETHIPLPLADNSPYGGEKLEPVSGRSDAIIALPLAIRSDSKSGNDLYKRKNIWRPSAVQRTEPEKDPHPPTSATGTGFNVRYGPTPPKELRELRQYLNLKDDNEDPTPEPLVGAMAELAVSESSPPSTSSPGVHSHSAAASPDADVPPGSPHVEESSGGSTTQQKKQVLAFILNLIVLVVEHKKILANKEEEDAVAQCRMALAAAIQHLAVFNIGHLPVASLTTNGCLGRLSGGWFQRQVIGPTVPGDPTISFCVGFIADWDSVTYDIRRPDHAVHVAAFVAQQALHTQVILQKLFKEVDTVAELEDDVKQYLLDPEETQSPWALACRKDIDLHFMEPFKLSKAAAEEIKKNELDAMNKLKREEQEASLAQQAASHAEGGQASSSQKAGRHTKPKNPKQRPVATQPSIPEVDEK</sequence>
<feature type="compositionally biased region" description="Low complexity" evidence="1">
    <location>
        <begin position="1052"/>
        <end position="1063"/>
    </location>
</feature>